<evidence type="ECO:0000313" key="1">
    <source>
        <dbReference type="EMBL" id="REG99576.1"/>
    </source>
</evidence>
<dbReference type="SUPFAM" id="SSF48452">
    <property type="entry name" value="TPR-like"/>
    <property type="match status" value="1"/>
</dbReference>
<gene>
    <name evidence="1" type="ORF">C8P67_104198</name>
</gene>
<organism evidence="1 2">
    <name type="scientific">Flavobacterium aquicola</name>
    <dbReference type="NCBI Taxonomy" id="1682742"/>
    <lineage>
        <taxon>Bacteria</taxon>
        <taxon>Pseudomonadati</taxon>
        <taxon>Bacteroidota</taxon>
        <taxon>Flavobacteriia</taxon>
        <taxon>Flavobacteriales</taxon>
        <taxon>Flavobacteriaceae</taxon>
        <taxon>Flavobacterium</taxon>
    </lineage>
</organism>
<evidence type="ECO:0000313" key="2">
    <source>
        <dbReference type="Proteomes" id="UP000257136"/>
    </source>
</evidence>
<sequence>MIINKLKTSAICISLLTAVSCTNDFESINKNEYGASNKDLEQDYNNIKAPFGPMFSNVLVLTAWPYQYQQNLQADVWSGYMASGSGFATGNNHTYSFRDDWNVLAWDTAYREIMANALRVEQRAKGKYDQFYSISLIIKVAGMSRITDIYGPILYSKYGTPGTAWEYDSQESVYNQMFTELDYAVNDLTKRVNANEATLFEATDVSIYKGSYEKWARYANSLRLRLAMHIVKINPALAKTQAEKAVSHPIGVMKVASDALILNAANYSNPVTAISQVWTDINMSADMESIMGGYNDPRLAAYFKTAPAYPGQYKGVRNGIDIVDAHYRDFAKVDAKQTVWMTTAEVYFLRAEGALRGWNMSGTAQALYEDGIAASFNQHGVSGAAAYIETTAVAKDYDDPTSTVNDAVAVNLVPVKYNAAGTNEQQLQQIITQKWICGFPEGQEAWTEWRRTGYPKLFKIVKNTSPDIIPTNLGVRRINFVSSEKNGNPVGFASGEKLIGGKDKDNGATRLWWDTTGPNF</sequence>
<dbReference type="OrthoDB" id="725917at2"/>
<dbReference type="AlphaFoldDB" id="A0A3E0ER00"/>
<reference evidence="1 2" key="1">
    <citation type="submission" date="2018-08" db="EMBL/GenBank/DDBJ databases">
        <title>Genomic Encyclopedia of Archaeal and Bacterial Type Strains, Phase II (KMG-II): from individual species to whole genera.</title>
        <authorList>
            <person name="Goeker M."/>
        </authorList>
    </citation>
    <scope>NUCLEOTIDE SEQUENCE [LARGE SCALE GENOMIC DNA]</scope>
    <source>
        <strain evidence="1 2">DSM 100880</strain>
    </source>
</reference>
<keyword evidence="1" id="KW-0449">Lipoprotein</keyword>
<dbReference type="EMBL" id="QUNI01000004">
    <property type="protein sequence ID" value="REG99576.1"/>
    <property type="molecule type" value="Genomic_DNA"/>
</dbReference>
<protein>
    <submittedName>
        <fullName evidence="1">SusD/RagB-like outer membrane lipoprotein</fullName>
    </submittedName>
</protein>
<dbReference type="PROSITE" id="PS51257">
    <property type="entry name" value="PROKAR_LIPOPROTEIN"/>
    <property type="match status" value="1"/>
</dbReference>
<dbReference type="InterPro" id="IPR024302">
    <property type="entry name" value="SusD-like"/>
</dbReference>
<accession>A0A3E0ER00</accession>
<comment type="caution">
    <text evidence="1">The sequence shown here is derived from an EMBL/GenBank/DDBJ whole genome shotgun (WGS) entry which is preliminary data.</text>
</comment>
<dbReference type="Gene3D" id="1.25.40.390">
    <property type="match status" value="1"/>
</dbReference>
<keyword evidence="2" id="KW-1185">Reference proteome</keyword>
<dbReference type="InterPro" id="IPR011990">
    <property type="entry name" value="TPR-like_helical_dom_sf"/>
</dbReference>
<dbReference type="Proteomes" id="UP000257136">
    <property type="component" value="Unassembled WGS sequence"/>
</dbReference>
<dbReference type="Pfam" id="PF12741">
    <property type="entry name" value="SusD-like"/>
    <property type="match status" value="1"/>
</dbReference>
<proteinExistence type="predicted"/>
<name>A0A3E0ER00_9FLAO</name>
<dbReference type="RefSeq" id="WP_115812339.1">
    <property type="nucleotide sequence ID" value="NZ_QUNI01000004.1"/>
</dbReference>